<dbReference type="InterPro" id="IPR029060">
    <property type="entry name" value="PIN-like_dom_sf"/>
</dbReference>
<evidence type="ECO:0000256" key="5">
    <source>
        <dbReference type="ARBA" id="ARBA00022842"/>
    </source>
</evidence>
<accession>A0AA46TG16</accession>
<dbReference type="GO" id="GO:0016788">
    <property type="term" value="F:hydrolase activity, acting on ester bonds"/>
    <property type="evidence" value="ECO:0007669"/>
    <property type="project" value="InterPro"/>
</dbReference>
<keyword evidence="1 6" id="KW-1277">Toxin-antitoxin system</keyword>
<evidence type="ECO:0000256" key="6">
    <source>
        <dbReference type="HAMAP-Rule" id="MF_00265"/>
    </source>
</evidence>
<dbReference type="Pfam" id="PF01850">
    <property type="entry name" value="PIN"/>
    <property type="match status" value="1"/>
</dbReference>
<sequence>MRLLDVNVLVNAHREDAPDHVDHHNWLAEALAGGEPIGITTQVLAGFVRVVTHRRVFDPPTPLPVALEFASRLRAHPGCVPIEPGRRHWEVFAGLCQQSDARGNLITDAQLAATAIESGCELVSSDRDFARFPGLRWRRPLD</sequence>
<evidence type="ECO:0000313" key="9">
    <source>
        <dbReference type="Proteomes" id="UP001164390"/>
    </source>
</evidence>
<keyword evidence="5 6" id="KW-0460">Magnesium</keyword>
<dbReference type="GO" id="GO:0045926">
    <property type="term" value="P:negative regulation of growth"/>
    <property type="evidence" value="ECO:0007669"/>
    <property type="project" value="UniProtKB-ARBA"/>
</dbReference>
<keyword evidence="4 6" id="KW-0378">Hydrolase</keyword>
<evidence type="ECO:0000256" key="3">
    <source>
        <dbReference type="ARBA" id="ARBA00022723"/>
    </source>
</evidence>
<evidence type="ECO:0000313" key="8">
    <source>
        <dbReference type="EMBL" id="UYM04189.1"/>
    </source>
</evidence>
<dbReference type="GO" id="GO:0090729">
    <property type="term" value="F:toxin activity"/>
    <property type="evidence" value="ECO:0007669"/>
    <property type="project" value="UniProtKB-KW"/>
</dbReference>
<dbReference type="KEGG" id="sgrg:L0C25_16790"/>
<comment type="cofactor">
    <cofactor evidence="6">
        <name>Mg(2+)</name>
        <dbReference type="ChEBI" id="CHEBI:18420"/>
    </cofactor>
</comment>
<evidence type="ECO:0000256" key="4">
    <source>
        <dbReference type="ARBA" id="ARBA00022801"/>
    </source>
</evidence>
<evidence type="ECO:0000259" key="7">
    <source>
        <dbReference type="Pfam" id="PF01850"/>
    </source>
</evidence>
<keyword evidence="6" id="KW-0800">Toxin</keyword>
<keyword evidence="3 6" id="KW-0479">Metal-binding</keyword>
<dbReference type="HAMAP" id="MF_00265">
    <property type="entry name" value="VapC_Nob1"/>
    <property type="match status" value="1"/>
</dbReference>
<proteinExistence type="inferred from homology"/>
<protein>
    <recommendedName>
        <fullName evidence="6">Ribonuclease VapC</fullName>
        <shortName evidence="6">RNase VapC</shortName>
        <ecNumber evidence="6">3.1.-.-</ecNumber>
    </recommendedName>
    <alternativeName>
        <fullName evidence="6">Toxin VapC</fullName>
    </alternativeName>
</protein>
<dbReference type="InterPro" id="IPR002716">
    <property type="entry name" value="PIN_dom"/>
</dbReference>
<comment type="similarity">
    <text evidence="6">Belongs to the PINc/VapC protein family.</text>
</comment>
<feature type="domain" description="PIN" evidence="7">
    <location>
        <begin position="3"/>
        <end position="133"/>
    </location>
</feature>
<dbReference type="NCBIfam" id="TIGR00028">
    <property type="entry name" value="Mtu_PIN_fam"/>
    <property type="match status" value="1"/>
</dbReference>
<dbReference type="AlphaFoldDB" id="A0AA46TG16"/>
<dbReference type="GO" id="GO:0004540">
    <property type="term" value="F:RNA nuclease activity"/>
    <property type="evidence" value="ECO:0007669"/>
    <property type="project" value="InterPro"/>
</dbReference>
<dbReference type="RefSeq" id="WP_271632848.1">
    <property type="nucleotide sequence ID" value="NZ_CP094970.1"/>
</dbReference>
<organism evidence="8 9">
    <name type="scientific">Solicola gregarius</name>
    <dbReference type="NCBI Taxonomy" id="2908642"/>
    <lineage>
        <taxon>Bacteria</taxon>
        <taxon>Bacillati</taxon>
        <taxon>Actinomycetota</taxon>
        <taxon>Actinomycetes</taxon>
        <taxon>Propionibacteriales</taxon>
        <taxon>Nocardioidaceae</taxon>
        <taxon>Solicola</taxon>
    </lineage>
</organism>
<dbReference type="GO" id="GO:0000287">
    <property type="term" value="F:magnesium ion binding"/>
    <property type="evidence" value="ECO:0007669"/>
    <property type="project" value="UniProtKB-UniRule"/>
</dbReference>
<keyword evidence="2 6" id="KW-0540">Nuclease</keyword>
<comment type="function">
    <text evidence="6">Toxic component of a toxin-antitoxin (TA) system. An RNase.</text>
</comment>
<dbReference type="InterPro" id="IPR022907">
    <property type="entry name" value="VapC_family"/>
</dbReference>
<dbReference type="EC" id="3.1.-.-" evidence="6"/>
<evidence type="ECO:0000256" key="2">
    <source>
        <dbReference type="ARBA" id="ARBA00022722"/>
    </source>
</evidence>
<dbReference type="EMBL" id="CP094970">
    <property type="protein sequence ID" value="UYM04189.1"/>
    <property type="molecule type" value="Genomic_DNA"/>
</dbReference>
<feature type="binding site" evidence="6">
    <location>
        <position position="108"/>
    </location>
    <ligand>
        <name>Mg(2+)</name>
        <dbReference type="ChEBI" id="CHEBI:18420"/>
    </ligand>
</feature>
<name>A0AA46TG16_9ACTN</name>
<dbReference type="SUPFAM" id="SSF88723">
    <property type="entry name" value="PIN domain-like"/>
    <property type="match status" value="1"/>
</dbReference>
<dbReference type="Gene3D" id="3.40.50.1010">
    <property type="entry name" value="5'-nuclease"/>
    <property type="match status" value="1"/>
</dbReference>
<dbReference type="Proteomes" id="UP001164390">
    <property type="component" value="Chromosome"/>
</dbReference>
<keyword evidence="9" id="KW-1185">Reference proteome</keyword>
<reference evidence="8" key="1">
    <citation type="submission" date="2022-01" db="EMBL/GenBank/DDBJ databases">
        <title>Nocardioidaceae gen. sp. A5X3R13.</title>
        <authorList>
            <person name="Lopez Marin M.A."/>
            <person name="Uhlik O."/>
        </authorList>
    </citation>
    <scope>NUCLEOTIDE SEQUENCE</scope>
    <source>
        <strain evidence="8">A5X3R13</strain>
    </source>
</reference>
<gene>
    <name evidence="6" type="primary">vapC</name>
    <name evidence="8" type="ORF">L0C25_16790</name>
</gene>
<feature type="binding site" evidence="6">
    <location>
        <position position="5"/>
    </location>
    <ligand>
        <name>Mg(2+)</name>
        <dbReference type="ChEBI" id="CHEBI:18420"/>
    </ligand>
</feature>
<dbReference type="InterPro" id="IPR006226">
    <property type="entry name" value="Mtu_PIN"/>
</dbReference>
<evidence type="ECO:0000256" key="1">
    <source>
        <dbReference type="ARBA" id="ARBA00022649"/>
    </source>
</evidence>
<dbReference type="CDD" id="cd18678">
    <property type="entry name" value="PIN_MtVapC25_VapC33-like"/>
    <property type="match status" value="1"/>
</dbReference>